<evidence type="ECO:0008006" key="4">
    <source>
        <dbReference type="Google" id="ProtNLM"/>
    </source>
</evidence>
<keyword evidence="3" id="KW-1185">Reference proteome</keyword>
<reference evidence="2 3" key="1">
    <citation type="submission" date="2019-07" db="EMBL/GenBank/DDBJ databases">
        <title>Genomic Encyclopedia of Type Strains, Phase I: the one thousand microbial genomes (KMG-I) project.</title>
        <authorList>
            <person name="Kyrpides N."/>
        </authorList>
    </citation>
    <scope>NUCLEOTIDE SEQUENCE [LARGE SCALE GENOMIC DNA]</scope>
    <source>
        <strain evidence="2 3">DSM 13558</strain>
    </source>
</reference>
<sequence>MNYFKRKNKCCPSNNKFKFTEILGLMIAVIGAIIVVQILPVKIWLFILGMLLIILGSTLFKLL</sequence>
<evidence type="ECO:0000313" key="3">
    <source>
        <dbReference type="Proteomes" id="UP000315343"/>
    </source>
</evidence>
<gene>
    <name evidence="2" type="ORF">LY60_02248</name>
</gene>
<comment type="caution">
    <text evidence="2">The sequence shown here is derived from an EMBL/GenBank/DDBJ whole genome shotgun (WGS) entry which is preliminary data.</text>
</comment>
<protein>
    <recommendedName>
        <fullName evidence="4">DUF2892 domain-containing protein</fullName>
    </recommendedName>
</protein>
<feature type="transmembrane region" description="Helical" evidence="1">
    <location>
        <begin position="44"/>
        <end position="62"/>
    </location>
</feature>
<dbReference type="AlphaFoldDB" id="A0A562J9M7"/>
<keyword evidence="1" id="KW-0812">Transmembrane</keyword>
<keyword evidence="1" id="KW-1133">Transmembrane helix</keyword>
<proteinExistence type="predicted"/>
<keyword evidence="1" id="KW-0472">Membrane</keyword>
<feature type="transmembrane region" description="Helical" evidence="1">
    <location>
        <begin position="21"/>
        <end position="38"/>
    </location>
</feature>
<evidence type="ECO:0000256" key="1">
    <source>
        <dbReference type="SAM" id="Phobius"/>
    </source>
</evidence>
<dbReference type="RefSeq" id="WP_145083415.1">
    <property type="nucleotide sequence ID" value="NZ_DAMBUX010000001.1"/>
</dbReference>
<dbReference type="EMBL" id="VLKH01000005">
    <property type="protein sequence ID" value="TWH79928.1"/>
    <property type="molecule type" value="Genomic_DNA"/>
</dbReference>
<accession>A0A562J9M7</accession>
<evidence type="ECO:0000313" key="2">
    <source>
        <dbReference type="EMBL" id="TWH79928.1"/>
    </source>
</evidence>
<name>A0A562J9M7_9FIRM</name>
<dbReference type="Proteomes" id="UP000315343">
    <property type="component" value="Unassembled WGS sequence"/>
</dbReference>
<organism evidence="2 3">
    <name type="scientific">Sedimentibacter saalensis</name>
    <dbReference type="NCBI Taxonomy" id="130788"/>
    <lineage>
        <taxon>Bacteria</taxon>
        <taxon>Bacillati</taxon>
        <taxon>Bacillota</taxon>
        <taxon>Tissierellia</taxon>
        <taxon>Sedimentibacter</taxon>
    </lineage>
</organism>